<accession>A0A166HL81</accession>
<sequence length="360" mass="40397">MSRRHVIKVPMGHLFRRVQPISADRLRKRRPPTTMLELTDTKRSEGRTRIQANSSQYDRATDPMRHPSRSPAPTPPPKYHYRALRHAHPSQYAPPTASIIELSEPAQNDLFSGSSRLLLDTLTHRTLYHEFNPWFGLNIGLHAYTTSSSPPRAHRPRKTGFNAARFLRRRAHSTQGSIPLASRAATRDPKCCNREIASLFRIRARSHSRCPTATAASNSTPPHAPKMWVGTSLSFCVRPAPATVANARVRIHRCDSPSLPLPPHHLFIPHYDGPPSPLDGCGSALTMFFSSPFLLQNPRIVGRLCILRPAASHSLKTLPHATPVPHTLSKDVGYHIETFQLFRATHDSWSRYRAASPEIL</sequence>
<keyword evidence="3" id="KW-1185">Reference proteome</keyword>
<organism evidence="2 3">
    <name type="scientific">Athelia psychrophila</name>
    <dbReference type="NCBI Taxonomy" id="1759441"/>
    <lineage>
        <taxon>Eukaryota</taxon>
        <taxon>Fungi</taxon>
        <taxon>Dikarya</taxon>
        <taxon>Basidiomycota</taxon>
        <taxon>Agaricomycotina</taxon>
        <taxon>Agaricomycetes</taxon>
        <taxon>Agaricomycetidae</taxon>
        <taxon>Atheliales</taxon>
        <taxon>Atheliaceae</taxon>
        <taxon>Athelia</taxon>
    </lineage>
</organism>
<feature type="region of interest" description="Disordered" evidence="1">
    <location>
        <begin position="22"/>
        <end position="80"/>
    </location>
</feature>
<dbReference type="Proteomes" id="UP000076532">
    <property type="component" value="Unassembled WGS sequence"/>
</dbReference>
<name>A0A166HL81_9AGAM</name>
<reference evidence="2 3" key="1">
    <citation type="journal article" date="2016" name="Mol. Biol. Evol.">
        <title>Comparative Genomics of Early-Diverging Mushroom-Forming Fungi Provides Insights into the Origins of Lignocellulose Decay Capabilities.</title>
        <authorList>
            <person name="Nagy L.G."/>
            <person name="Riley R."/>
            <person name="Tritt A."/>
            <person name="Adam C."/>
            <person name="Daum C."/>
            <person name="Floudas D."/>
            <person name="Sun H."/>
            <person name="Yadav J.S."/>
            <person name="Pangilinan J."/>
            <person name="Larsson K.H."/>
            <person name="Matsuura K."/>
            <person name="Barry K."/>
            <person name="Labutti K."/>
            <person name="Kuo R."/>
            <person name="Ohm R.A."/>
            <person name="Bhattacharya S.S."/>
            <person name="Shirouzu T."/>
            <person name="Yoshinaga Y."/>
            <person name="Martin F.M."/>
            <person name="Grigoriev I.V."/>
            <person name="Hibbett D.S."/>
        </authorList>
    </citation>
    <scope>NUCLEOTIDE SEQUENCE [LARGE SCALE GENOMIC DNA]</scope>
    <source>
        <strain evidence="2 3">CBS 109695</strain>
    </source>
</reference>
<dbReference type="EMBL" id="KV417567">
    <property type="protein sequence ID" value="KZP18980.1"/>
    <property type="molecule type" value="Genomic_DNA"/>
</dbReference>
<evidence type="ECO:0000313" key="2">
    <source>
        <dbReference type="EMBL" id="KZP18980.1"/>
    </source>
</evidence>
<dbReference type="AlphaFoldDB" id="A0A166HL81"/>
<feature type="compositionally biased region" description="Basic and acidic residues" evidence="1">
    <location>
        <begin position="39"/>
        <end position="48"/>
    </location>
</feature>
<gene>
    <name evidence="2" type="ORF">FIBSPDRAFT_955742</name>
</gene>
<evidence type="ECO:0000313" key="3">
    <source>
        <dbReference type="Proteomes" id="UP000076532"/>
    </source>
</evidence>
<evidence type="ECO:0000256" key="1">
    <source>
        <dbReference type="SAM" id="MobiDB-lite"/>
    </source>
</evidence>
<protein>
    <submittedName>
        <fullName evidence="2">Uncharacterized protein</fullName>
    </submittedName>
</protein>
<proteinExistence type="predicted"/>